<dbReference type="Gene3D" id="2.170.270.10">
    <property type="entry name" value="SET domain"/>
    <property type="match status" value="1"/>
</dbReference>
<evidence type="ECO:0000313" key="2">
    <source>
        <dbReference type="EMBL" id="KAF2773398.1"/>
    </source>
</evidence>
<gene>
    <name evidence="2" type="ORF">EJ03DRAFT_131130</name>
</gene>
<dbReference type="Pfam" id="PF00856">
    <property type="entry name" value="SET"/>
    <property type="match status" value="1"/>
</dbReference>
<dbReference type="InterPro" id="IPR001214">
    <property type="entry name" value="SET_dom"/>
</dbReference>
<protein>
    <submittedName>
        <fullName evidence="2">SET domain-containing protein</fullName>
    </submittedName>
</protein>
<dbReference type="EMBL" id="ML995811">
    <property type="protein sequence ID" value="KAF2773398.1"/>
    <property type="molecule type" value="Genomic_DNA"/>
</dbReference>
<accession>A0A6G1LLV2</accession>
<dbReference type="Proteomes" id="UP000799436">
    <property type="component" value="Unassembled WGS sequence"/>
</dbReference>
<dbReference type="InterPro" id="IPR046341">
    <property type="entry name" value="SET_dom_sf"/>
</dbReference>
<dbReference type="PANTHER" id="PTHR12197">
    <property type="entry name" value="HISTONE-LYSINE N-METHYLTRANSFERASE SMYD"/>
    <property type="match status" value="1"/>
</dbReference>
<dbReference type="OrthoDB" id="1028014at2759"/>
<dbReference type="GO" id="GO:0005634">
    <property type="term" value="C:nucleus"/>
    <property type="evidence" value="ECO:0007669"/>
    <property type="project" value="TreeGrafter"/>
</dbReference>
<dbReference type="InterPro" id="IPR050869">
    <property type="entry name" value="H3K4_H4K5_MeTrfase"/>
</dbReference>
<evidence type="ECO:0000259" key="1">
    <source>
        <dbReference type="PROSITE" id="PS50280"/>
    </source>
</evidence>
<feature type="domain" description="SET" evidence="1">
    <location>
        <begin position="7"/>
        <end position="299"/>
    </location>
</feature>
<dbReference type="CDD" id="cd20071">
    <property type="entry name" value="SET_SMYD"/>
    <property type="match status" value="1"/>
</dbReference>
<name>A0A6G1LLV2_9PEZI</name>
<dbReference type="PROSITE" id="PS50280">
    <property type="entry name" value="SET"/>
    <property type="match status" value="1"/>
</dbReference>
<dbReference type="AlphaFoldDB" id="A0A6G1LLV2"/>
<evidence type="ECO:0000313" key="3">
    <source>
        <dbReference type="Proteomes" id="UP000799436"/>
    </source>
</evidence>
<reference evidence="2" key="1">
    <citation type="journal article" date="2020" name="Stud. Mycol.">
        <title>101 Dothideomycetes genomes: a test case for predicting lifestyles and emergence of pathogens.</title>
        <authorList>
            <person name="Haridas S."/>
            <person name="Albert R."/>
            <person name="Binder M."/>
            <person name="Bloem J."/>
            <person name="Labutti K."/>
            <person name="Salamov A."/>
            <person name="Andreopoulos B."/>
            <person name="Baker S."/>
            <person name="Barry K."/>
            <person name="Bills G."/>
            <person name="Bluhm B."/>
            <person name="Cannon C."/>
            <person name="Castanera R."/>
            <person name="Culley D."/>
            <person name="Daum C."/>
            <person name="Ezra D."/>
            <person name="Gonzalez J."/>
            <person name="Henrissat B."/>
            <person name="Kuo A."/>
            <person name="Liang C."/>
            <person name="Lipzen A."/>
            <person name="Lutzoni F."/>
            <person name="Magnuson J."/>
            <person name="Mondo S."/>
            <person name="Nolan M."/>
            <person name="Ohm R."/>
            <person name="Pangilinan J."/>
            <person name="Park H.-J."/>
            <person name="Ramirez L."/>
            <person name="Alfaro M."/>
            <person name="Sun H."/>
            <person name="Tritt A."/>
            <person name="Yoshinaga Y."/>
            <person name="Zwiers L.-H."/>
            <person name="Turgeon B."/>
            <person name="Goodwin S."/>
            <person name="Spatafora J."/>
            <person name="Crous P."/>
            <person name="Grigoriev I."/>
        </authorList>
    </citation>
    <scope>NUCLEOTIDE SEQUENCE</scope>
    <source>
        <strain evidence="2">CBS 116005</strain>
    </source>
</reference>
<keyword evidence="3" id="KW-1185">Reference proteome</keyword>
<organism evidence="2 3">
    <name type="scientific">Teratosphaeria nubilosa</name>
    <dbReference type="NCBI Taxonomy" id="161662"/>
    <lineage>
        <taxon>Eukaryota</taxon>
        <taxon>Fungi</taxon>
        <taxon>Dikarya</taxon>
        <taxon>Ascomycota</taxon>
        <taxon>Pezizomycotina</taxon>
        <taxon>Dothideomycetes</taxon>
        <taxon>Dothideomycetidae</taxon>
        <taxon>Mycosphaerellales</taxon>
        <taxon>Teratosphaeriaceae</taxon>
        <taxon>Teratosphaeria</taxon>
    </lineage>
</organism>
<dbReference type="PANTHER" id="PTHR12197:SF294">
    <property type="entry name" value="POTENTIAL PROTEIN LYSINE METHYLTRANSFERASE SET6"/>
    <property type="match status" value="1"/>
</dbReference>
<dbReference type="SUPFAM" id="SSF82199">
    <property type="entry name" value="SET domain"/>
    <property type="match status" value="1"/>
</dbReference>
<sequence>MGPPISDSFDVHDIPNAGRGVVAKQDLPARTVLLDSERPYAHVIFRQYRKEVCAHCFDYDRGRTLPVRDSNTGKVFCSQSCQVNWTDDQGLPGIQAWQQLHSFTQSRSRFFKDIDSIPPSTSRPNRIVVDGAWAKADHARLHTQNANRKSKSSQRQAIDPDILGLLLSAIIFYHNHRQEWDGEVLALAMDSEPYRSQEDLDQHCASYLQLATILPSDLMPSCTSQVCRTIVEAGSHNAFGIRAGGEDGEEYMGYAVYPSASYFNHSCAPNLVKRREGRTWRFMAGRDVRKGEQLCITYLGGDEKDLELDERRRRLRDAWGFECMCERCKEEQGAQGVS</sequence>
<proteinExistence type="predicted"/>